<protein>
    <recommendedName>
        <fullName evidence="4">Hap4 transcription factor heteromerisation domain-containing protein</fullName>
    </recommendedName>
</protein>
<organism evidence="2 3">
    <name type="scientific">Austropuccinia psidii MF-1</name>
    <dbReference type="NCBI Taxonomy" id="1389203"/>
    <lineage>
        <taxon>Eukaryota</taxon>
        <taxon>Fungi</taxon>
        <taxon>Dikarya</taxon>
        <taxon>Basidiomycota</taxon>
        <taxon>Pucciniomycotina</taxon>
        <taxon>Pucciniomycetes</taxon>
        <taxon>Pucciniales</taxon>
        <taxon>Sphaerophragmiaceae</taxon>
        <taxon>Austropuccinia</taxon>
    </lineage>
</organism>
<gene>
    <name evidence="2" type="ORF">O181_067933</name>
</gene>
<dbReference type="AlphaFoldDB" id="A0A9Q3I4Z9"/>
<sequence length="580" mass="63717">MNSRNPKDQSTDSKPDRPKAHSSLILPDIASGEPSKETNRPKSFVTQEWTIPDRPKPGRKPKPKPPRVPSHFNTQKLHGSSTVNAVEVEGTANSIPVQMPSMPIATSSKLKNKDLIPSTTPQSLQQTYIDSLEAKIVELQKCQSDQVNYYKTLASQSNSKCDQLLQDNHLLHSQMNVLRAEVLRLRKRISQLVQKLTQKMPIVINDDGAGKEAKVRKQSTNSNGLNNDPPSILHGNSSKKLRRVMSSADPLTPAHQSSAFKMSSSPKPQAIETCFPPAFSAPSYKKIPDFSSNESNCGLCTSELDCVCRQVGLKPLLPSFNISEADMNNQLAIPIKARPQASRKKLWVLTEPEDSKTWSNSLLPDERETSRECSGNPRDCPACCDDPFGQAFCAALNNSNASPRPQSMLNSTTVQTALSDPVVDAYVSIPCCGNPELCGSQHCFESVPAQEKRPQVSCSAAWRQLKAHPNIGHANLQLLADVVARKSTSSLLTMSPSPTSTDDGFLNENQPEKEDSYLKPHATLATVFENMGQSYENPESLLSCEHHSSEKTSPESRPKIKFVEQQSLDEALEMLDRAGA</sequence>
<dbReference type="OrthoDB" id="5374328at2759"/>
<comment type="caution">
    <text evidence="2">The sequence shown here is derived from an EMBL/GenBank/DDBJ whole genome shotgun (WGS) entry which is preliminary data.</text>
</comment>
<keyword evidence="3" id="KW-1185">Reference proteome</keyword>
<feature type="region of interest" description="Disordered" evidence="1">
    <location>
        <begin position="491"/>
        <end position="511"/>
    </location>
</feature>
<evidence type="ECO:0008006" key="4">
    <source>
        <dbReference type="Google" id="ProtNLM"/>
    </source>
</evidence>
<feature type="compositionally biased region" description="Low complexity" evidence="1">
    <location>
        <begin position="491"/>
        <end position="501"/>
    </location>
</feature>
<feature type="region of interest" description="Disordered" evidence="1">
    <location>
        <begin position="1"/>
        <end position="78"/>
    </location>
</feature>
<feature type="compositionally biased region" description="Basic and acidic residues" evidence="1">
    <location>
        <begin position="1"/>
        <end position="19"/>
    </location>
</feature>
<accession>A0A9Q3I4Z9</accession>
<feature type="compositionally biased region" description="Polar residues" evidence="1">
    <location>
        <begin position="218"/>
        <end position="236"/>
    </location>
</feature>
<feature type="compositionally biased region" description="Basic and acidic residues" evidence="1">
    <location>
        <begin position="544"/>
        <end position="561"/>
    </location>
</feature>
<dbReference type="EMBL" id="AVOT02034163">
    <property type="protein sequence ID" value="MBW0528218.1"/>
    <property type="molecule type" value="Genomic_DNA"/>
</dbReference>
<name>A0A9Q3I4Z9_9BASI</name>
<evidence type="ECO:0000313" key="3">
    <source>
        <dbReference type="Proteomes" id="UP000765509"/>
    </source>
</evidence>
<feature type="compositionally biased region" description="Polar residues" evidence="1">
    <location>
        <begin position="254"/>
        <end position="265"/>
    </location>
</feature>
<evidence type="ECO:0000256" key="1">
    <source>
        <dbReference type="SAM" id="MobiDB-lite"/>
    </source>
</evidence>
<reference evidence="2" key="1">
    <citation type="submission" date="2021-03" db="EMBL/GenBank/DDBJ databases">
        <title>Draft genome sequence of rust myrtle Austropuccinia psidii MF-1, a brazilian biotype.</title>
        <authorList>
            <person name="Quecine M.C."/>
            <person name="Pachon D.M.R."/>
            <person name="Bonatelli M.L."/>
            <person name="Correr F.H."/>
            <person name="Franceschini L.M."/>
            <person name="Leite T.F."/>
            <person name="Margarido G.R.A."/>
            <person name="Almeida C.A."/>
            <person name="Ferrarezi J.A."/>
            <person name="Labate C.A."/>
        </authorList>
    </citation>
    <scope>NUCLEOTIDE SEQUENCE</scope>
    <source>
        <strain evidence="2">MF-1</strain>
    </source>
</reference>
<evidence type="ECO:0000313" key="2">
    <source>
        <dbReference type="EMBL" id="MBW0528218.1"/>
    </source>
</evidence>
<feature type="region of interest" description="Disordered" evidence="1">
    <location>
        <begin position="538"/>
        <end position="561"/>
    </location>
</feature>
<proteinExistence type="predicted"/>
<dbReference type="Proteomes" id="UP000765509">
    <property type="component" value="Unassembled WGS sequence"/>
</dbReference>
<feature type="region of interest" description="Disordered" evidence="1">
    <location>
        <begin position="208"/>
        <end position="265"/>
    </location>
</feature>